<protein>
    <recommendedName>
        <fullName evidence="3">Prolyl 4-hydroxylase alpha subunit Fe(2+) 2OG dioxygenase domain-containing protein</fullName>
    </recommendedName>
</protein>
<dbReference type="PANTHER" id="PTHR10869">
    <property type="entry name" value="PROLYL 4-HYDROXYLASE ALPHA SUBUNIT"/>
    <property type="match status" value="1"/>
</dbReference>
<name>A0ABN9T471_9DINO</name>
<reference evidence="4" key="1">
    <citation type="submission" date="2023-10" db="EMBL/GenBank/DDBJ databases">
        <authorList>
            <person name="Chen Y."/>
            <person name="Shah S."/>
            <person name="Dougan E. K."/>
            <person name="Thang M."/>
            <person name="Chan C."/>
        </authorList>
    </citation>
    <scope>NUCLEOTIDE SEQUENCE [LARGE SCALE GENOMIC DNA]</scope>
</reference>
<keyword evidence="2" id="KW-0408">Iron</keyword>
<dbReference type="Proteomes" id="UP001189429">
    <property type="component" value="Unassembled WGS sequence"/>
</dbReference>
<dbReference type="Gene3D" id="2.60.120.620">
    <property type="entry name" value="q2cbj1_9rhob like domain"/>
    <property type="match status" value="1"/>
</dbReference>
<evidence type="ECO:0000259" key="3">
    <source>
        <dbReference type="Pfam" id="PF13640"/>
    </source>
</evidence>
<evidence type="ECO:0000256" key="2">
    <source>
        <dbReference type="ARBA" id="ARBA00023004"/>
    </source>
</evidence>
<evidence type="ECO:0000313" key="5">
    <source>
        <dbReference type="Proteomes" id="UP001189429"/>
    </source>
</evidence>
<keyword evidence="5" id="KW-1185">Reference proteome</keyword>
<evidence type="ECO:0000256" key="1">
    <source>
        <dbReference type="ARBA" id="ARBA00022723"/>
    </source>
</evidence>
<dbReference type="Pfam" id="PF13640">
    <property type="entry name" value="2OG-FeII_Oxy_3"/>
    <property type="match status" value="1"/>
</dbReference>
<comment type="caution">
    <text evidence="4">The sequence shown here is derived from an EMBL/GenBank/DDBJ whole genome shotgun (WGS) entry which is preliminary data.</text>
</comment>
<dbReference type="PANTHER" id="PTHR10869:SF246">
    <property type="entry name" value="TRANSMEMBRANE PROLYL 4-HYDROXYLASE"/>
    <property type="match status" value="1"/>
</dbReference>
<sequence>MRSHFGWQDRLATLFWYLNDVPEGGQTVFPRAGSAVCPGFVSNCQGVRYAPPRACNVGLQVQPKKGSVILWYNHHPNGRGDHNALHGGCPPAEGLEKWSGNKWIYIKPRRAPPSQWMDDHPALRRFGWNENALQELARGKEVTDDPKGACTLSVTNGYSSAGSLKLAWIDPVTGRATHVAEVPGGEELQVQSWLGRHFVVTHGEEKSRPFACDRASSSFRVGADLVVSPVLPGAADPRHRQEV</sequence>
<dbReference type="InterPro" id="IPR044862">
    <property type="entry name" value="Pro_4_hyd_alph_FE2OG_OXY"/>
</dbReference>
<keyword evidence="1" id="KW-0479">Metal-binding</keyword>
<proteinExistence type="predicted"/>
<organism evidence="4 5">
    <name type="scientific">Prorocentrum cordatum</name>
    <dbReference type="NCBI Taxonomy" id="2364126"/>
    <lineage>
        <taxon>Eukaryota</taxon>
        <taxon>Sar</taxon>
        <taxon>Alveolata</taxon>
        <taxon>Dinophyceae</taxon>
        <taxon>Prorocentrales</taxon>
        <taxon>Prorocentraceae</taxon>
        <taxon>Prorocentrum</taxon>
    </lineage>
</organism>
<evidence type="ECO:0000313" key="4">
    <source>
        <dbReference type="EMBL" id="CAK0839588.1"/>
    </source>
</evidence>
<dbReference type="EMBL" id="CAUYUJ010014306">
    <property type="protein sequence ID" value="CAK0839588.1"/>
    <property type="molecule type" value="Genomic_DNA"/>
</dbReference>
<gene>
    <name evidence="4" type="ORF">PCOR1329_LOCUS35238</name>
</gene>
<feature type="domain" description="Prolyl 4-hydroxylase alpha subunit Fe(2+) 2OG dioxygenase" evidence="3">
    <location>
        <begin position="7"/>
        <end position="105"/>
    </location>
</feature>
<dbReference type="InterPro" id="IPR045054">
    <property type="entry name" value="P4HA-like"/>
</dbReference>
<accession>A0ABN9T471</accession>